<dbReference type="PANTHER" id="PTHR35510:SF1">
    <property type="entry name" value="DBH-LIKE MONOOXYGENASE"/>
    <property type="match status" value="1"/>
</dbReference>
<comment type="caution">
    <text evidence="1">The sequence shown here is derived from an EMBL/GenBank/DDBJ whole genome shotgun (WGS) entry which is preliminary data.</text>
</comment>
<reference evidence="1" key="1">
    <citation type="journal article" date="2023" name="Plant J.">
        <title>The genome of the king protea, Protea cynaroides.</title>
        <authorList>
            <person name="Chang J."/>
            <person name="Duong T.A."/>
            <person name="Schoeman C."/>
            <person name="Ma X."/>
            <person name="Roodt D."/>
            <person name="Barker N."/>
            <person name="Li Z."/>
            <person name="Van de Peer Y."/>
            <person name="Mizrachi E."/>
        </authorList>
    </citation>
    <scope>NUCLEOTIDE SEQUENCE</scope>
    <source>
        <tissue evidence="1">Young leaves</tissue>
    </source>
</reference>
<evidence type="ECO:0000313" key="2">
    <source>
        <dbReference type="Proteomes" id="UP001141806"/>
    </source>
</evidence>
<dbReference type="PANTHER" id="PTHR35510">
    <property type="entry name" value="DBH-LIKE MONOOXYGENASE"/>
    <property type="match status" value="1"/>
</dbReference>
<dbReference type="Proteomes" id="UP001141806">
    <property type="component" value="Unassembled WGS sequence"/>
</dbReference>
<organism evidence="1 2">
    <name type="scientific">Protea cynaroides</name>
    <dbReference type="NCBI Taxonomy" id="273540"/>
    <lineage>
        <taxon>Eukaryota</taxon>
        <taxon>Viridiplantae</taxon>
        <taxon>Streptophyta</taxon>
        <taxon>Embryophyta</taxon>
        <taxon>Tracheophyta</taxon>
        <taxon>Spermatophyta</taxon>
        <taxon>Magnoliopsida</taxon>
        <taxon>Proteales</taxon>
        <taxon>Proteaceae</taxon>
        <taxon>Protea</taxon>
    </lineage>
</organism>
<keyword evidence="2" id="KW-1185">Reference proteome</keyword>
<dbReference type="AlphaFoldDB" id="A0A9Q0HFT8"/>
<sequence length="234" mass="26336">MAGYLSMKMKRKGLEEVYDEFSDFSLSSPARKIRRLDAELPPIMEEDETSENPVFFYRPPSGDLGSSAQELGATVKEALPSAPLNEERALVLYKPVNKPLVEITLVSDLIPGLRNHVFWSGQIQVRRLEHETIDTSKNMEVKNDQLAVVPWVPTQLPSDSRTEMPAAAVPEQMEAEGVDSVMMEIEDDNVQLTPGEAREMSGVEGGESWQQWQQQHCLTPQLPQNPSTPIMWSW</sequence>
<accession>A0A9Q0HFT8</accession>
<dbReference type="OrthoDB" id="1937743at2759"/>
<name>A0A9Q0HFT8_9MAGN</name>
<protein>
    <submittedName>
        <fullName evidence="1">Uncharacterized protein</fullName>
    </submittedName>
</protein>
<dbReference type="EMBL" id="JAMYWD010000008">
    <property type="protein sequence ID" value="KAJ4963953.1"/>
    <property type="molecule type" value="Genomic_DNA"/>
</dbReference>
<proteinExistence type="predicted"/>
<gene>
    <name evidence="1" type="ORF">NE237_023892</name>
</gene>
<evidence type="ECO:0000313" key="1">
    <source>
        <dbReference type="EMBL" id="KAJ4963953.1"/>
    </source>
</evidence>